<dbReference type="Gene3D" id="3.30.710.10">
    <property type="entry name" value="Potassium Channel Kv1.1, Chain A"/>
    <property type="match status" value="1"/>
</dbReference>
<feature type="compositionally biased region" description="Basic residues" evidence="1">
    <location>
        <begin position="1"/>
        <end position="11"/>
    </location>
</feature>
<reference evidence="3 4" key="1">
    <citation type="journal article" date="2018" name="Biotechnol. Biofuels">
        <title>Integrative visual omics of the white-rot fungus Polyporus brumalis exposes the biotechnological potential of its oxidative enzymes for delignifying raw plant biomass.</title>
        <authorList>
            <person name="Miyauchi S."/>
            <person name="Rancon A."/>
            <person name="Drula E."/>
            <person name="Hage H."/>
            <person name="Chaduli D."/>
            <person name="Favel A."/>
            <person name="Grisel S."/>
            <person name="Henrissat B."/>
            <person name="Herpoel-Gimbert I."/>
            <person name="Ruiz-Duenas F.J."/>
            <person name="Chevret D."/>
            <person name="Hainaut M."/>
            <person name="Lin J."/>
            <person name="Wang M."/>
            <person name="Pangilinan J."/>
            <person name="Lipzen A."/>
            <person name="Lesage-Meessen L."/>
            <person name="Navarro D."/>
            <person name="Riley R."/>
            <person name="Grigoriev I.V."/>
            <person name="Zhou S."/>
            <person name="Raouche S."/>
            <person name="Rosso M.N."/>
        </authorList>
    </citation>
    <scope>NUCLEOTIDE SEQUENCE [LARGE SCALE GENOMIC DNA]</scope>
    <source>
        <strain evidence="3 4">BRFM 1820</strain>
    </source>
</reference>
<dbReference type="AlphaFoldDB" id="A0A371CNN3"/>
<dbReference type="EMBL" id="KZ857498">
    <property type="protein sequence ID" value="RDX41899.1"/>
    <property type="molecule type" value="Genomic_DNA"/>
</dbReference>
<dbReference type="OrthoDB" id="2800059at2759"/>
<dbReference type="InterPro" id="IPR011333">
    <property type="entry name" value="SKP1/BTB/POZ_sf"/>
</dbReference>
<sequence>MLGTRSSKRRRAGSESQDGALEEDNITLDAEVTIPDGNVFLVAQRVAFRVHKSSLSRVSDVFRDLFALPPNSNTETLHGLPYVQVWDDPDDLRHLLLVVCCGKNYYYENDEVKPVPFRVLAALIRVGHKYAVQPVLNDALARLKKYYTSDLPAWLDVEGRNCFVSDVKPRDAATVIQLARLTNAPILLPTAYFIASQLTSTVHENGNKLALALFSPEDTAFLVTARVRLVKVAYARMMSLVTCLPNVLCETPQACMKTGLCALSMNRTTNTANEDKIFDLMQDRFWDVLAGQRSVCAECRAHSDDYDARLRSAMWSLLPAHFKLKVDGWPTKTDAIYG</sequence>
<organism evidence="3 4">
    <name type="scientific">Lentinus brumalis</name>
    <dbReference type="NCBI Taxonomy" id="2498619"/>
    <lineage>
        <taxon>Eukaryota</taxon>
        <taxon>Fungi</taxon>
        <taxon>Dikarya</taxon>
        <taxon>Basidiomycota</taxon>
        <taxon>Agaricomycotina</taxon>
        <taxon>Agaricomycetes</taxon>
        <taxon>Polyporales</taxon>
        <taxon>Polyporaceae</taxon>
        <taxon>Lentinus</taxon>
    </lineage>
</organism>
<name>A0A371CNN3_9APHY</name>
<feature type="region of interest" description="Disordered" evidence="1">
    <location>
        <begin position="1"/>
        <end position="22"/>
    </location>
</feature>
<dbReference type="Proteomes" id="UP000256964">
    <property type="component" value="Unassembled WGS sequence"/>
</dbReference>
<evidence type="ECO:0000256" key="1">
    <source>
        <dbReference type="SAM" id="MobiDB-lite"/>
    </source>
</evidence>
<proteinExistence type="predicted"/>
<dbReference type="STRING" id="139420.A0A371CNN3"/>
<keyword evidence="4" id="KW-1185">Reference proteome</keyword>
<dbReference type="PROSITE" id="PS50097">
    <property type="entry name" value="BTB"/>
    <property type="match status" value="1"/>
</dbReference>
<dbReference type="InterPro" id="IPR000210">
    <property type="entry name" value="BTB/POZ_dom"/>
</dbReference>
<evidence type="ECO:0000313" key="3">
    <source>
        <dbReference type="EMBL" id="RDX41899.1"/>
    </source>
</evidence>
<evidence type="ECO:0000259" key="2">
    <source>
        <dbReference type="PROSITE" id="PS50097"/>
    </source>
</evidence>
<protein>
    <recommendedName>
        <fullName evidence="2">BTB domain-containing protein</fullName>
    </recommendedName>
</protein>
<feature type="domain" description="BTB" evidence="2">
    <location>
        <begin position="37"/>
        <end position="108"/>
    </location>
</feature>
<accession>A0A371CNN3</accession>
<evidence type="ECO:0000313" key="4">
    <source>
        <dbReference type="Proteomes" id="UP000256964"/>
    </source>
</evidence>
<gene>
    <name evidence="3" type="ORF">OH76DRAFT_1449075</name>
</gene>